<evidence type="ECO:0000313" key="1">
    <source>
        <dbReference type="EMBL" id="GAA4306165.1"/>
    </source>
</evidence>
<gene>
    <name evidence="1" type="ORF">GCM10023086_24290</name>
</gene>
<keyword evidence="2" id="KW-1185">Reference proteome</keyword>
<protein>
    <submittedName>
        <fullName evidence="1">Histidine phosphatase family protein</fullName>
    </submittedName>
</protein>
<name>A0ABP8FKX7_9ACTN</name>
<dbReference type="InterPro" id="IPR029033">
    <property type="entry name" value="His_PPase_superfam"/>
</dbReference>
<sequence length="194" mass="20602">MTSRVTLISPAISAALREARFDDGCPLDASGLKLARASAEGLPPVDRAWVAPAVRCRETAKALDLDATVVPELAGLDVGRWRGATLAEVSTQEPAAVGEWLADPESAPHGGESVRHFCDRIAAWMESAAESAGRSVAVVEPEVVRAVGVRVLGAPESAFWRIDVPPLSTTELSGRVGRWNIRLGQPLRQPTEPP</sequence>
<accession>A0ABP8FKX7</accession>
<dbReference type="RefSeq" id="WP_345661416.1">
    <property type="nucleotide sequence ID" value="NZ_BAABET010000003.1"/>
</dbReference>
<dbReference type="SUPFAM" id="SSF53254">
    <property type="entry name" value="Phosphoglycerate mutase-like"/>
    <property type="match status" value="1"/>
</dbReference>
<dbReference type="Proteomes" id="UP001501115">
    <property type="component" value="Unassembled WGS sequence"/>
</dbReference>
<proteinExistence type="predicted"/>
<dbReference type="InterPro" id="IPR013078">
    <property type="entry name" value="His_Pase_superF_clade-1"/>
</dbReference>
<organism evidence="1 2">
    <name type="scientific">Streptomyces venetus</name>
    <dbReference type="NCBI Taxonomy" id="1701086"/>
    <lineage>
        <taxon>Bacteria</taxon>
        <taxon>Bacillati</taxon>
        <taxon>Actinomycetota</taxon>
        <taxon>Actinomycetes</taxon>
        <taxon>Kitasatosporales</taxon>
        <taxon>Streptomycetaceae</taxon>
        <taxon>Streptomyces</taxon>
    </lineage>
</organism>
<comment type="caution">
    <text evidence="1">The sequence shown here is derived from an EMBL/GenBank/DDBJ whole genome shotgun (WGS) entry which is preliminary data.</text>
</comment>
<dbReference type="Pfam" id="PF00300">
    <property type="entry name" value="His_Phos_1"/>
    <property type="match status" value="1"/>
</dbReference>
<reference evidence="2" key="1">
    <citation type="journal article" date="2019" name="Int. J. Syst. Evol. Microbiol.">
        <title>The Global Catalogue of Microorganisms (GCM) 10K type strain sequencing project: providing services to taxonomists for standard genome sequencing and annotation.</title>
        <authorList>
            <consortium name="The Broad Institute Genomics Platform"/>
            <consortium name="The Broad Institute Genome Sequencing Center for Infectious Disease"/>
            <person name="Wu L."/>
            <person name="Ma J."/>
        </authorList>
    </citation>
    <scope>NUCLEOTIDE SEQUENCE [LARGE SCALE GENOMIC DNA]</scope>
    <source>
        <strain evidence="2">JCM 31290</strain>
    </source>
</reference>
<evidence type="ECO:0000313" key="2">
    <source>
        <dbReference type="Proteomes" id="UP001501115"/>
    </source>
</evidence>
<dbReference type="EMBL" id="BAABET010000003">
    <property type="protein sequence ID" value="GAA4306165.1"/>
    <property type="molecule type" value="Genomic_DNA"/>
</dbReference>
<dbReference type="Gene3D" id="3.40.50.1240">
    <property type="entry name" value="Phosphoglycerate mutase-like"/>
    <property type="match status" value="1"/>
</dbReference>